<dbReference type="InterPro" id="IPR017853">
    <property type="entry name" value="GH"/>
</dbReference>
<dbReference type="Proteomes" id="UP000019116">
    <property type="component" value="Chromosome 1B"/>
</dbReference>
<evidence type="ECO:0000256" key="4">
    <source>
        <dbReference type="ARBA" id="ARBA00022821"/>
    </source>
</evidence>
<dbReference type="AlphaFoldDB" id="A0A3B5Z2Q7"/>
<dbReference type="OrthoDB" id="6020543at2759"/>
<reference evidence="9" key="1">
    <citation type="submission" date="2018-08" db="EMBL/GenBank/DDBJ databases">
        <authorList>
            <person name="Rossello M."/>
        </authorList>
    </citation>
    <scope>NUCLEOTIDE SEQUENCE [LARGE SCALE GENOMIC DNA]</scope>
    <source>
        <strain evidence="9">cv. Chinese Spring</strain>
    </source>
</reference>
<protein>
    <recommendedName>
        <fullName evidence="8">GH18 domain-containing protein</fullName>
    </recommendedName>
</protein>
<dbReference type="Gene3D" id="3.20.20.80">
    <property type="entry name" value="Glycosidases"/>
    <property type="match status" value="1"/>
</dbReference>
<comment type="subcellular location">
    <subcellularLocation>
        <location evidence="1">Secreted</location>
    </subcellularLocation>
</comment>
<evidence type="ECO:0000313" key="10">
    <source>
        <dbReference type="Proteomes" id="UP000019116"/>
    </source>
</evidence>
<keyword evidence="3 7" id="KW-0732">Signal</keyword>
<evidence type="ECO:0000256" key="3">
    <source>
        <dbReference type="ARBA" id="ARBA00022729"/>
    </source>
</evidence>
<evidence type="ECO:0000256" key="6">
    <source>
        <dbReference type="ARBA" id="ARBA00061481"/>
    </source>
</evidence>
<dbReference type="Gramene" id="TraesLAC1B03G00364870.1">
    <property type="protein sequence ID" value="TraesLAC1B03G00364870.1.CDS1"/>
    <property type="gene ID" value="TraesLAC1B03G00364870"/>
</dbReference>
<dbReference type="FunFam" id="3.20.20.80:FF:000044">
    <property type="entry name" value="Chitinase III C10701-rice"/>
    <property type="match status" value="1"/>
</dbReference>
<dbReference type="Gramene" id="TraesMAC1B03G00362450.1">
    <property type="protein sequence ID" value="TraesMAC1B03G00362450.1.CDS1"/>
    <property type="gene ID" value="TraesMAC1B03G00362450"/>
</dbReference>
<comment type="similarity">
    <text evidence="6">Belongs to the glycosyl hydrolase 18 family. Xylanase inhibitor subfamily.</text>
</comment>
<reference evidence="9" key="2">
    <citation type="submission" date="2018-10" db="UniProtKB">
        <authorList>
            <consortium name="EnsemblPlants"/>
        </authorList>
    </citation>
    <scope>IDENTIFICATION</scope>
</reference>
<evidence type="ECO:0000313" key="9">
    <source>
        <dbReference type="EnsemblPlants" id="TraesCS1B02G368400.1.cds1"/>
    </source>
</evidence>
<dbReference type="Gramene" id="TraesSTA1B03G00360510.1">
    <property type="protein sequence ID" value="TraesSTA1B03G00360510.1.CDS1"/>
    <property type="gene ID" value="TraesSTA1B03G00360510"/>
</dbReference>
<dbReference type="Gramene" id="TraesJUL1B03G00362080.1">
    <property type="protein sequence ID" value="TraesJUL1B03G00362080.1.CDS1"/>
    <property type="gene ID" value="TraesJUL1B03G00362080"/>
</dbReference>
<organism evidence="9">
    <name type="scientific">Triticum aestivum</name>
    <name type="common">Wheat</name>
    <dbReference type="NCBI Taxonomy" id="4565"/>
    <lineage>
        <taxon>Eukaryota</taxon>
        <taxon>Viridiplantae</taxon>
        <taxon>Streptophyta</taxon>
        <taxon>Embryophyta</taxon>
        <taxon>Tracheophyta</taxon>
        <taxon>Spermatophyta</taxon>
        <taxon>Magnoliopsida</taxon>
        <taxon>Liliopsida</taxon>
        <taxon>Poales</taxon>
        <taxon>Poaceae</taxon>
        <taxon>BOP clade</taxon>
        <taxon>Pooideae</taxon>
        <taxon>Triticodae</taxon>
        <taxon>Triticeae</taxon>
        <taxon>Triticinae</taxon>
        <taxon>Triticum</taxon>
    </lineage>
</organism>
<keyword evidence="2" id="KW-0964">Secreted</keyword>
<evidence type="ECO:0000256" key="7">
    <source>
        <dbReference type="SAM" id="SignalP"/>
    </source>
</evidence>
<dbReference type="InterPro" id="IPR045321">
    <property type="entry name" value="Cts1-like"/>
</dbReference>
<dbReference type="Gramene" id="TraesKAR1B01G0393320.1">
    <property type="protein sequence ID" value="cds.TraesKAR1B01G0393320.1"/>
    <property type="gene ID" value="TraesKAR1B01G0393320"/>
</dbReference>
<name>A0A3B5Z2Q7_WHEAT</name>
<dbReference type="Gramene" id="TraesLDM1B03G00362000.1">
    <property type="protein sequence ID" value="TraesLDM1B03G00362000.1.CDS1"/>
    <property type="gene ID" value="TraesLDM1B03G00362000"/>
</dbReference>
<dbReference type="Gramene" id="TraesCLE_scaffold_021078_01G000400.1">
    <property type="protein sequence ID" value="TraesCLE_scaffold_021078_01G000400.1"/>
    <property type="gene ID" value="TraesCLE_scaffold_021078_01G000400"/>
</dbReference>
<dbReference type="GO" id="GO:0050832">
    <property type="term" value="P:defense response to fungus"/>
    <property type="evidence" value="ECO:0000318"/>
    <property type="project" value="GO_Central"/>
</dbReference>
<feature type="domain" description="GH18" evidence="8">
    <location>
        <begin position="36"/>
        <end position="302"/>
    </location>
</feature>
<dbReference type="EnsemblPlants" id="TraesCS1B02G368400.1">
    <property type="protein sequence ID" value="TraesCS1B02G368400.1.cds1"/>
    <property type="gene ID" value="TraesCS1B02G368400"/>
</dbReference>
<dbReference type="Gramene" id="TraesWEE_scaffold_021602_01G000200.1">
    <property type="protein sequence ID" value="TraesWEE_scaffold_021602_01G000200.1"/>
    <property type="gene ID" value="TraesWEE_scaffold_021602_01G000200"/>
</dbReference>
<dbReference type="Gramene" id="TraesNOR1B03G00365310.1">
    <property type="protein sequence ID" value="TraesNOR1B03G00365310.1.CDS1"/>
    <property type="gene ID" value="TraesNOR1B03G00365310"/>
</dbReference>
<dbReference type="Gramene" id="TraesJAG1B03G00360930.1">
    <property type="protein sequence ID" value="TraesJAG1B03G00360930.1.CDS1"/>
    <property type="gene ID" value="TraesJAG1B03G00360930"/>
</dbReference>
<dbReference type="Gramene" id="TraesCS1B02G368400.1">
    <property type="protein sequence ID" value="TraesCS1B02G368400.1.cds1"/>
    <property type="gene ID" value="TraesCS1B02G368400"/>
</dbReference>
<dbReference type="PANTHER" id="PTHR45708">
    <property type="entry name" value="ENDOCHITINASE"/>
    <property type="match status" value="1"/>
</dbReference>
<dbReference type="InterPro" id="IPR050542">
    <property type="entry name" value="Glycosyl_Hydrlase18_Chitinase"/>
</dbReference>
<dbReference type="Gramene" id="TraesRN1B0101030800.1">
    <property type="protein sequence ID" value="TraesRN1B0101030800.1"/>
    <property type="gene ID" value="TraesRN1B0101030800"/>
</dbReference>
<dbReference type="SMR" id="A0A3B5Z2Q7"/>
<dbReference type="Pfam" id="PF00704">
    <property type="entry name" value="Glyco_hydro_18"/>
    <property type="match status" value="1"/>
</dbReference>
<dbReference type="InterPro" id="IPR001223">
    <property type="entry name" value="Glyco_hydro18_cat"/>
</dbReference>
<dbReference type="SUPFAM" id="SSF51445">
    <property type="entry name" value="(Trans)glycosidases"/>
    <property type="match status" value="1"/>
</dbReference>
<feature type="signal peptide" evidence="7">
    <location>
        <begin position="1"/>
        <end position="33"/>
    </location>
</feature>
<dbReference type="GeneID" id="123096880"/>
<dbReference type="Gramene" id="TraesCS1B03G1004400.1">
    <property type="protein sequence ID" value="TraesCS1B03G1004400.1.CDS1"/>
    <property type="gene ID" value="TraesCS1B03G1004400"/>
</dbReference>
<dbReference type="STRING" id="4565.A0A3B5Z2Q7"/>
<evidence type="ECO:0000259" key="8">
    <source>
        <dbReference type="PROSITE" id="PS51910"/>
    </source>
</evidence>
<dbReference type="Gramene" id="TraesCAD_scaffold_021735_01G000200.1">
    <property type="protein sequence ID" value="TraesCAD_scaffold_021735_01G000200.1"/>
    <property type="gene ID" value="TraesCAD_scaffold_021735_01G000200"/>
</dbReference>
<feature type="chain" id="PRO_5043170270" description="GH18 domain-containing protein" evidence="7">
    <location>
        <begin position="34"/>
        <end position="302"/>
    </location>
</feature>
<dbReference type="Gramene" id="TraesROB_scaffold_022508_01G000200.1">
    <property type="protein sequence ID" value="TraesROB_scaffold_022508_01G000200.1"/>
    <property type="gene ID" value="TraesROB_scaffold_022508_01G000200"/>
</dbReference>
<dbReference type="RefSeq" id="XP_044374602.1">
    <property type="nucleotide sequence ID" value="XM_044518667.1"/>
</dbReference>
<keyword evidence="10" id="KW-1185">Reference proteome</keyword>
<sequence>MALARRRPATLPVFLTAFLYAAAFLAGPTTAMGKTGNVFVFWGRNKDEGSLRETCDTGRYTFTTVIISFLDVFGNGRYHLDLSGHDVSAVGADIKHCQSTGKLIFLSIGGFGGQYSLPTRRSAADVADYLWNAYMLGTRKGVSRPFGDAYVDGINFFIDGAAGARPENYDELARRLWDYNKAYRGRTPVQLSATPRCGYPDRRVERALATGLFNRIFVRFYDEPRCAAHLEQEWDRWAAAQPHAQIYLGLPASERKVGYVHPKNLHAVMPVVQKAANYGGVVIWERYEDKRTGYSTYAIQWA</sequence>
<dbReference type="GO" id="GO:0005576">
    <property type="term" value="C:extracellular region"/>
    <property type="evidence" value="ECO:0000318"/>
    <property type="project" value="GO_Central"/>
</dbReference>
<dbReference type="CDD" id="cd02877">
    <property type="entry name" value="GH18_hevamine_XipI_class_III"/>
    <property type="match status" value="1"/>
</dbReference>
<keyword evidence="5" id="KW-1015">Disulfide bond</keyword>
<evidence type="ECO:0000256" key="1">
    <source>
        <dbReference type="ARBA" id="ARBA00004613"/>
    </source>
</evidence>
<proteinExistence type="inferred from homology"/>
<gene>
    <name evidence="9" type="primary">LOC123096880</name>
</gene>
<dbReference type="Gramene" id="TraesPARA_EIv1.0_0199690.1">
    <property type="protein sequence ID" value="TraesPARA_EIv1.0_0199690.1.CDS1"/>
    <property type="gene ID" value="TraesPARA_EIv1.0_0199690"/>
</dbReference>
<dbReference type="PANTHER" id="PTHR45708:SF18">
    <property type="entry name" value="XYLANASE INHIBITOR PROTEIN 1"/>
    <property type="match status" value="1"/>
</dbReference>
<dbReference type="PROSITE" id="PS51910">
    <property type="entry name" value="GH18_2"/>
    <property type="match status" value="1"/>
</dbReference>
<evidence type="ECO:0000256" key="2">
    <source>
        <dbReference type="ARBA" id="ARBA00022525"/>
    </source>
</evidence>
<evidence type="ECO:0000256" key="5">
    <source>
        <dbReference type="ARBA" id="ARBA00023157"/>
    </source>
</evidence>
<dbReference type="PaxDb" id="4565-Traes_1BL_117662398.1"/>
<dbReference type="GO" id="GO:0004857">
    <property type="term" value="F:enzyme inhibitor activity"/>
    <property type="evidence" value="ECO:0007669"/>
    <property type="project" value="UniProtKB-ARBA"/>
</dbReference>
<keyword evidence="4" id="KW-0611">Plant defense</keyword>
<dbReference type="GO" id="GO:0005975">
    <property type="term" value="P:carbohydrate metabolic process"/>
    <property type="evidence" value="ECO:0007669"/>
    <property type="project" value="InterPro"/>
</dbReference>
<accession>A0A3B5Z2Q7</accession>